<dbReference type="InterPro" id="IPR043131">
    <property type="entry name" value="BCAT-like_N"/>
</dbReference>
<dbReference type="InterPro" id="IPR036038">
    <property type="entry name" value="Aminotransferase-like"/>
</dbReference>
<sequence length="588" mass="63143">MPAPRVHARLAFAASGLAGHGPLHLDFGAPRAMLQASHLGEVRAVIDAAEAAAQAGAWVVGWLAYEAAGAFDAALPTHAPDGPLAWFGVHDAPLSAPAPAAVDEPAPRAAWADTPAERAAFDTHVQALLQAIAHGELYQANLTTRWAGTLQHGSALALFEALRREQPADWAVFVDAGTQQVLSASPELFFDWDRDQVLTRPMKGTAPRGRDAADDAALAAQLQASPKERAENVMVVDLLRNDLSRVARPGSVQVPALFELRALPTVWQMTSDVRARTRPGTRLFDLLQALFPCGSVTGAPKRQAMRRIVQHEDSARGVYCGAVGVLRPGAGATFNVGIRTVAVRGRELRLGVGSGITAGSLARSEWREWQHKAAFAQRAAEPFELLETLALDGGHWRHEALHRERMAASARHFGFAWTAAAWAQALRAVASAHPAGLWRVRVLGARDGRIVATAHALAGTPVPVRLVLAERPFLAAHSPFVRHKTTRRAPYEAAEQAAPGVFDTLLWNDDGELTECTRGNVALRFEGEGWLTPALDGGLLPGIGRQVALAEGRVREAVLPRERLHEAREIAFLNSLRGWLPAVIAPQG</sequence>
<dbReference type="SUPFAM" id="SSF56752">
    <property type="entry name" value="D-aminoacid aminotransferase-like PLP-dependent enzymes"/>
    <property type="match status" value="1"/>
</dbReference>
<dbReference type="InterPro" id="IPR005801">
    <property type="entry name" value="ADC_synthase"/>
</dbReference>
<dbReference type="Gene3D" id="3.60.120.10">
    <property type="entry name" value="Anthranilate synthase"/>
    <property type="match status" value="1"/>
</dbReference>
<dbReference type="InterPro" id="IPR001544">
    <property type="entry name" value="Aminotrans_IV"/>
</dbReference>
<dbReference type="Gene3D" id="3.30.470.10">
    <property type="match status" value="1"/>
</dbReference>
<dbReference type="GO" id="GO:0000162">
    <property type="term" value="P:L-tryptophan biosynthetic process"/>
    <property type="evidence" value="ECO:0007669"/>
    <property type="project" value="TreeGrafter"/>
</dbReference>
<dbReference type="PANTHER" id="PTHR11236:SF50">
    <property type="entry name" value="AMINODEOXYCHORISMATE SYNTHASE COMPONENT 1"/>
    <property type="match status" value="1"/>
</dbReference>
<feature type="domain" description="Chorismate-utilising enzyme C-terminal" evidence="1">
    <location>
        <begin position="118"/>
        <end position="372"/>
    </location>
</feature>
<dbReference type="Gene3D" id="3.20.10.10">
    <property type="entry name" value="D-amino Acid Aminotransferase, subunit A, domain 2"/>
    <property type="match status" value="1"/>
</dbReference>
<dbReference type="GO" id="GO:0046820">
    <property type="term" value="F:4-amino-4-deoxychorismate synthase activity"/>
    <property type="evidence" value="ECO:0007669"/>
    <property type="project" value="UniProtKB-EC"/>
</dbReference>
<dbReference type="EMBL" id="CP049989">
    <property type="protein sequence ID" value="QIM54530.1"/>
    <property type="molecule type" value="Genomic_DNA"/>
</dbReference>
<keyword evidence="2" id="KW-0808">Transferase</keyword>
<reference evidence="2 3" key="1">
    <citation type="submission" date="2020-03" db="EMBL/GenBank/DDBJ databases">
        <title>Hydrogenophaga sp. nov. isolated from cyanobacterial mat.</title>
        <authorList>
            <person name="Thorat V."/>
            <person name="Kirdat K."/>
            <person name="Tiwarekar B."/>
            <person name="Costa E.D."/>
            <person name="Yadav A."/>
        </authorList>
    </citation>
    <scope>NUCLEOTIDE SEQUENCE [LARGE SCALE GENOMIC DNA]</scope>
    <source>
        <strain evidence="2 3">BA0156</strain>
    </source>
</reference>
<dbReference type="PRINTS" id="PR00095">
    <property type="entry name" value="ANTSNTHASEI"/>
</dbReference>
<dbReference type="RefSeq" id="WP_166230605.1">
    <property type="nucleotide sequence ID" value="NZ_CP049989.1"/>
</dbReference>
<evidence type="ECO:0000259" key="1">
    <source>
        <dbReference type="Pfam" id="PF00425"/>
    </source>
</evidence>
<accession>A0A6G8INH7</accession>
<name>A0A6G8INH7_9BURK</name>
<keyword evidence="2" id="KW-0032">Aminotransferase</keyword>
<dbReference type="GO" id="GO:0009396">
    <property type="term" value="P:folic acid-containing compound biosynthetic process"/>
    <property type="evidence" value="ECO:0007669"/>
    <property type="project" value="InterPro"/>
</dbReference>
<keyword evidence="3" id="KW-1185">Reference proteome</keyword>
<dbReference type="PANTHER" id="PTHR11236">
    <property type="entry name" value="AMINOBENZOATE/ANTHRANILATE SYNTHASE"/>
    <property type="match status" value="1"/>
</dbReference>
<dbReference type="Pfam" id="PF00425">
    <property type="entry name" value="Chorismate_bind"/>
    <property type="match status" value="1"/>
</dbReference>
<dbReference type="InterPro" id="IPR015890">
    <property type="entry name" value="Chorismate_C"/>
</dbReference>
<dbReference type="Proteomes" id="UP000503162">
    <property type="component" value="Chromosome"/>
</dbReference>
<protein>
    <submittedName>
        <fullName evidence="2">Aminodeoxychorismate synthase component I</fullName>
        <ecNumber evidence="2">2.6.1.85</ecNumber>
    </submittedName>
</protein>
<evidence type="ECO:0000313" key="2">
    <source>
        <dbReference type="EMBL" id="QIM54530.1"/>
    </source>
</evidence>
<organism evidence="2 3">
    <name type="scientific">Hydrogenophaga crocea</name>
    <dbReference type="NCBI Taxonomy" id="2716225"/>
    <lineage>
        <taxon>Bacteria</taxon>
        <taxon>Pseudomonadati</taxon>
        <taxon>Pseudomonadota</taxon>
        <taxon>Betaproteobacteria</taxon>
        <taxon>Burkholderiales</taxon>
        <taxon>Comamonadaceae</taxon>
        <taxon>Hydrogenophaga</taxon>
    </lineage>
</organism>
<proteinExistence type="predicted"/>
<dbReference type="NCBIfam" id="TIGR00553">
    <property type="entry name" value="pabB"/>
    <property type="match status" value="1"/>
</dbReference>
<evidence type="ECO:0000313" key="3">
    <source>
        <dbReference type="Proteomes" id="UP000503162"/>
    </source>
</evidence>
<dbReference type="AlphaFoldDB" id="A0A6G8INH7"/>
<dbReference type="InterPro" id="IPR019999">
    <property type="entry name" value="Anth_synth_I-like"/>
</dbReference>
<gene>
    <name evidence="2" type="primary">pabB</name>
    <name evidence="2" type="ORF">G9Q37_21345</name>
</gene>
<dbReference type="SUPFAM" id="SSF56322">
    <property type="entry name" value="ADC synthase"/>
    <property type="match status" value="1"/>
</dbReference>
<dbReference type="Pfam" id="PF01063">
    <property type="entry name" value="Aminotran_4"/>
    <property type="match status" value="1"/>
</dbReference>
<dbReference type="EC" id="2.6.1.85" evidence="2"/>
<dbReference type="KEGG" id="hcz:G9Q37_21345"/>
<dbReference type="InterPro" id="IPR005802">
    <property type="entry name" value="ADC_synth_comp_1"/>
</dbReference>
<dbReference type="InterPro" id="IPR043132">
    <property type="entry name" value="BCAT-like_C"/>
</dbReference>